<dbReference type="PANTHER" id="PTHR46244:SF3">
    <property type="entry name" value="PHOSPHOENOLPYRUVATE-PROTEIN PHOSPHOTRANSFERASE"/>
    <property type="match status" value="1"/>
</dbReference>
<dbReference type="SUPFAM" id="SSF52009">
    <property type="entry name" value="Phosphohistidine domain"/>
    <property type="match status" value="1"/>
</dbReference>
<dbReference type="GO" id="GO:0016301">
    <property type="term" value="F:kinase activity"/>
    <property type="evidence" value="ECO:0007669"/>
    <property type="project" value="UniProtKB-KW"/>
</dbReference>
<keyword evidence="11 17" id="KW-0808">Transferase</keyword>
<comment type="function">
    <text evidence="3 17">General (non sugar-specific) component of the phosphoenolpyruvate-dependent sugar phosphotransferase system (sugar PTS). This major carbohydrate active-transport system catalyzes the phosphorylation of incoming sugar substrates concomitantly with their translocation across the cell membrane. Enzyme I transfers the phosphoryl group from phosphoenolpyruvate (PEP) to the phosphoryl carrier protein (HPr).</text>
</comment>
<evidence type="ECO:0000256" key="19">
    <source>
        <dbReference type="PIRSR" id="PIRSR000732-2"/>
    </source>
</evidence>
<dbReference type="InterPro" id="IPR008279">
    <property type="entry name" value="PEP-util_enz_mobile_dom"/>
</dbReference>
<evidence type="ECO:0000256" key="7">
    <source>
        <dbReference type="ARBA" id="ARBA00016544"/>
    </source>
</evidence>
<feature type="active site" description="Proton donor" evidence="18">
    <location>
        <position position="499"/>
    </location>
</feature>
<dbReference type="EMBL" id="MCIB01000002">
    <property type="protein sequence ID" value="RKD34211.1"/>
    <property type="molecule type" value="Genomic_DNA"/>
</dbReference>
<dbReference type="Gene3D" id="3.50.30.10">
    <property type="entry name" value="Phosphohistidine domain"/>
    <property type="match status" value="1"/>
</dbReference>
<keyword evidence="26" id="KW-1185">Reference proteome</keyword>
<dbReference type="SUPFAM" id="SSF47831">
    <property type="entry name" value="Enzyme I of the PEP:sugar phosphotransferase system HPr-binding (sub)domain"/>
    <property type="match status" value="1"/>
</dbReference>
<evidence type="ECO:0000313" key="26">
    <source>
        <dbReference type="Proteomes" id="UP000284177"/>
    </source>
</evidence>
<evidence type="ECO:0000256" key="16">
    <source>
        <dbReference type="ARBA" id="ARBA00033235"/>
    </source>
</evidence>
<evidence type="ECO:0000256" key="20">
    <source>
        <dbReference type="PIRSR" id="PIRSR000732-3"/>
    </source>
</evidence>
<dbReference type="AlphaFoldDB" id="A0A419T9Q2"/>
<keyword evidence="9 17" id="KW-0963">Cytoplasm</keyword>
<evidence type="ECO:0000256" key="9">
    <source>
        <dbReference type="ARBA" id="ARBA00022490"/>
    </source>
</evidence>
<evidence type="ECO:0000256" key="17">
    <source>
        <dbReference type="PIRNR" id="PIRNR000732"/>
    </source>
</evidence>
<keyword evidence="15 17" id="KW-0460">Magnesium</keyword>
<feature type="domain" description="PEP-utilising enzyme C-terminal" evidence="23">
    <location>
        <begin position="248"/>
        <end position="537"/>
    </location>
</feature>
<feature type="binding site" evidence="20">
    <location>
        <position position="428"/>
    </location>
    <ligand>
        <name>Mg(2+)</name>
        <dbReference type="ChEBI" id="CHEBI:18420"/>
    </ligand>
</feature>
<gene>
    <name evidence="25" type="ORF">BET03_07950</name>
</gene>
<feature type="binding site" evidence="19">
    <location>
        <begin position="451"/>
        <end position="452"/>
    </location>
    <ligand>
        <name>phosphoenolpyruvate</name>
        <dbReference type="ChEBI" id="CHEBI:58702"/>
    </ligand>
</feature>
<feature type="coiled-coil region" evidence="21">
    <location>
        <begin position="16"/>
        <end position="57"/>
    </location>
</feature>
<dbReference type="Gene3D" id="3.20.20.60">
    <property type="entry name" value="Phosphoenolpyruvate-binding domains"/>
    <property type="match status" value="1"/>
</dbReference>
<dbReference type="Gene3D" id="1.10.274.10">
    <property type="entry name" value="PtsI, HPr-binding domain"/>
    <property type="match status" value="1"/>
</dbReference>
<evidence type="ECO:0000256" key="13">
    <source>
        <dbReference type="ARBA" id="ARBA00022723"/>
    </source>
</evidence>
<reference evidence="25 26" key="1">
    <citation type="submission" date="2016-08" db="EMBL/GenBank/DDBJ databases">
        <title>Novel Firmicutes and Novel Genomes.</title>
        <authorList>
            <person name="Poppleton D.I."/>
            <person name="Gribaldo S."/>
        </authorList>
    </citation>
    <scope>NUCLEOTIDE SEQUENCE [LARGE SCALE GENOMIC DNA]</scope>
    <source>
        <strain evidence="25 26">CTT3</strain>
    </source>
</reference>
<dbReference type="NCBIfam" id="TIGR01417">
    <property type="entry name" value="PTS_I_fam"/>
    <property type="match status" value="1"/>
</dbReference>
<evidence type="ECO:0000256" key="15">
    <source>
        <dbReference type="ARBA" id="ARBA00022842"/>
    </source>
</evidence>
<evidence type="ECO:0000256" key="6">
    <source>
        <dbReference type="ARBA" id="ARBA00012232"/>
    </source>
</evidence>
<protein>
    <recommendedName>
        <fullName evidence="7 17">Phosphoenolpyruvate-protein phosphotransferase</fullName>
        <ecNumber evidence="6 17">2.7.3.9</ecNumber>
    </recommendedName>
    <alternativeName>
        <fullName evidence="16 17">Phosphotransferase system, enzyme I</fullName>
    </alternativeName>
</protein>
<dbReference type="InterPro" id="IPR015813">
    <property type="entry name" value="Pyrv/PenolPyrv_kinase-like_dom"/>
</dbReference>
<organism evidence="25 26">
    <name type="scientific">Thermohalobacter berrensis</name>
    <dbReference type="NCBI Taxonomy" id="99594"/>
    <lineage>
        <taxon>Bacteria</taxon>
        <taxon>Bacillati</taxon>
        <taxon>Bacillota</taxon>
        <taxon>Tissierellia</taxon>
        <taxon>Tissierellales</taxon>
        <taxon>Thermohalobacteraceae</taxon>
        <taxon>Thermohalobacter</taxon>
    </lineage>
</organism>
<evidence type="ECO:0000256" key="3">
    <source>
        <dbReference type="ARBA" id="ARBA00002728"/>
    </source>
</evidence>
<feature type="domain" description="PEP-utilising enzyme mobile" evidence="22">
    <location>
        <begin position="150"/>
        <end position="222"/>
    </location>
</feature>
<keyword evidence="25" id="KW-0670">Pyruvate</keyword>
<dbReference type="PANTHER" id="PTHR46244">
    <property type="entry name" value="PHOSPHOENOLPYRUVATE-PROTEIN PHOSPHOTRANSFERASE"/>
    <property type="match status" value="1"/>
</dbReference>
<sequence>MKGIGASPGIAIGKVLVKEETKVEVEKKSIEDTKAEIERLQEARERSKEQIEKLYNHALENIGKDEAKIFEAHMLILDDPEYFGQVENKIKSENANAEWALKTVTDTFVAMFENMDNEYMRERAADIKDVSGRVLKLLLGIDTTDFSNLDEEVIIVAKDLTPSDTAQMDKEKVIGFVTEIGGRTSHSAIMARTLEIPAVVGVEGILEAAQNGDTIVFDGDEGEVYVNPEEKVIEGYEDKKKKYEEFKEKLEELKGAKSVTKDGVEVELVANIGTPKDVEGVIRNDGEGIGLYRTEFLYMDRDKLPTEDEQFEAYKEVVEKLEGKPVVIRTLDIGGDKELPYLDLPEEMNPFLGYRAIRLCLDKTDIFKTQLRALLRASAYGNLKIMFPMISSIAEVRQAKKILEEVKEELRSENVEFDDNIEVGMMIEIPAAAVMSDLFAKEVDFFSIGTNDLIQYTTAVDRMNQKISYLYSQFHPALLRLVKQVIDNAHKEGIWVGMCGEAAGDPKLIPVLLGMGLDEFSMSPISILRARWIIRNTSKEEMEEMVNKVLNMATAEEVEKFIDENISVL</sequence>
<comment type="similarity">
    <text evidence="5 17">Belongs to the PEP-utilizing enzyme family.</text>
</comment>
<name>A0A419T9Q2_9FIRM</name>
<evidence type="ECO:0000256" key="8">
    <source>
        <dbReference type="ARBA" id="ARBA00022448"/>
    </source>
</evidence>
<accession>A0A419T9Q2</accession>
<keyword evidence="8 17" id="KW-0813">Transport</keyword>
<dbReference type="Pfam" id="PF05524">
    <property type="entry name" value="PEP-utilisers_N"/>
    <property type="match status" value="1"/>
</dbReference>
<feature type="coiled-coil region" evidence="21">
    <location>
        <begin position="389"/>
        <end position="420"/>
    </location>
</feature>
<evidence type="ECO:0000259" key="22">
    <source>
        <dbReference type="Pfam" id="PF00391"/>
    </source>
</evidence>
<dbReference type="InterPro" id="IPR036618">
    <property type="entry name" value="PtsI_HPr-bd_sf"/>
</dbReference>
<dbReference type="GO" id="GO:0009401">
    <property type="term" value="P:phosphoenolpyruvate-dependent sugar phosphotransferase system"/>
    <property type="evidence" value="ECO:0007669"/>
    <property type="project" value="UniProtKB-KW"/>
</dbReference>
<feature type="binding site" evidence="19">
    <location>
        <position position="293"/>
    </location>
    <ligand>
        <name>phosphoenolpyruvate</name>
        <dbReference type="ChEBI" id="CHEBI:58702"/>
    </ligand>
</feature>
<dbReference type="InterPro" id="IPR024692">
    <property type="entry name" value="PTS_EI"/>
</dbReference>
<feature type="active site" description="Tele-phosphohistidine intermediate" evidence="18">
    <location>
        <position position="186"/>
    </location>
</feature>
<evidence type="ECO:0000256" key="5">
    <source>
        <dbReference type="ARBA" id="ARBA00007837"/>
    </source>
</evidence>
<evidence type="ECO:0000256" key="21">
    <source>
        <dbReference type="SAM" id="Coils"/>
    </source>
</evidence>
<dbReference type="InterPro" id="IPR008731">
    <property type="entry name" value="PTS_EIN"/>
</dbReference>
<dbReference type="FunFam" id="3.20.20.60:FF:000007">
    <property type="entry name" value="Phosphoenolpyruvate-protein phosphotransferase"/>
    <property type="match status" value="1"/>
</dbReference>
<evidence type="ECO:0000256" key="2">
    <source>
        <dbReference type="ARBA" id="ARBA00001946"/>
    </source>
</evidence>
<comment type="subcellular location">
    <subcellularLocation>
        <location evidence="4 17">Cytoplasm</location>
    </subcellularLocation>
</comment>
<evidence type="ECO:0000256" key="1">
    <source>
        <dbReference type="ARBA" id="ARBA00000683"/>
    </source>
</evidence>
<dbReference type="GO" id="GO:0008965">
    <property type="term" value="F:phosphoenolpyruvate-protein phosphotransferase activity"/>
    <property type="evidence" value="ECO:0007669"/>
    <property type="project" value="UniProtKB-EC"/>
</dbReference>
<dbReference type="InterPro" id="IPR036637">
    <property type="entry name" value="Phosphohistidine_dom_sf"/>
</dbReference>
<feature type="domain" description="Phosphotransferase system enzyme I N-terminal" evidence="24">
    <location>
        <begin position="2"/>
        <end position="123"/>
    </location>
</feature>
<dbReference type="Pfam" id="PF02896">
    <property type="entry name" value="PEP-utilizers_C"/>
    <property type="match status" value="1"/>
</dbReference>
<dbReference type="SUPFAM" id="SSF51621">
    <property type="entry name" value="Phosphoenolpyruvate/pyruvate domain"/>
    <property type="match status" value="1"/>
</dbReference>
<dbReference type="OrthoDB" id="9765468at2"/>
<evidence type="ECO:0000256" key="12">
    <source>
        <dbReference type="ARBA" id="ARBA00022683"/>
    </source>
</evidence>
<dbReference type="EC" id="2.7.3.9" evidence="6 17"/>
<dbReference type="InterPro" id="IPR018274">
    <property type="entry name" value="PEP_util_AS"/>
</dbReference>
<comment type="catalytic activity">
    <reaction evidence="1 17">
        <text>L-histidyl-[protein] + phosphoenolpyruvate = N(pros)-phospho-L-histidyl-[protein] + pyruvate</text>
        <dbReference type="Rhea" id="RHEA:23880"/>
        <dbReference type="Rhea" id="RHEA-COMP:9745"/>
        <dbReference type="Rhea" id="RHEA-COMP:9746"/>
        <dbReference type="ChEBI" id="CHEBI:15361"/>
        <dbReference type="ChEBI" id="CHEBI:29979"/>
        <dbReference type="ChEBI" id="CHEBI:58702"/>
        <dbReference type="ChEBI" id="CHEBI:64837"/>
        <dbReference type="EC" id="2.7.3.9"/>
    </reaction>
</comment>
<evidence type="ECO:0000256" key="4">
    <source>
        <dbReference type="ARBA" id="ARBA00004496"/>
    </source>
</evidence>
<dbReference type="Proteomes" id="UP000284177">
    <property type="component" value="Unassembled WGS sequence"/>
</dbReference>
<keyword evidence="14 17" id="KW-0418">Kinase</keyword>
<dbReference type="PRINTS" id="PR01736">
    <property type="entry name" value="PHPHTRNFRASE"/>
</dbReference>
<dbReference type="RefSeq" id="WP_120167246.1">
    <property type="nucleotide sequence ID" value="NZ_MCIB01000002.1"/>
</dbReference>
<keyword evidence="10 17" id="KW-0762">Sugar transport</keyword>
<keyword evidence="21" id="KW-0175">Coiled coil</keyword>
<dbReference type="GO" id="GO:0005737">
    <property type="term" value="C:cytoplasm"/>
    <property type="evidence" value="ECO:0007669"/>
    <property type="project" value="UniProtKB-SubCell"/>
</dbReference>
<dbReference type="Pfam" id="PF00391">
    <property type="entry name" value="PEP-utilizers"/>
    <property type="match status" value="1"/>
</dbReference>
<evidence type="ECO:0000259" key="24">
    <source>
        <dbReference type="Pfam" id="PF05524"/>
    </source>
</evidence>
<evidence type="ECO:0000256" key="11">
    <source>
        <dbReference type="ARBA" id="ARBA00022679"/>
    </source>
</evidence>
<feature type="binding site" evidence="19">
    <location>
        <position position="462"/>
    </location>
    <ligand>
        <name>phosphoenolpyruvate</name>
        <dbReference type="ChEBI" id="CHEBI:58702"/>
    </ligand>
</feature>
<evidence type="ECO:0000259" key="23">
    <source>
        <dbReference type="Pfam" id="PF02896"/>
    </source>
</evidence>
<dbReference type="PROSITE" id="PS00370">
    <property type="entry name" value="PEP_ENZYMES_PHOS_SITE"/>
    <property type="match status" value="1"/>
</dbReference>
<dbReference type="InterPro" id="IPR050499">
    <property type="entry name" value="PEP-utilizing_PTS_enzyme"/>
</dbReference>
<proteinExistence type="inferred from homology"/>
<dbReference type="GO" id="GO:0046872">
    <property type="term" value="F:metal ion binding"/>
    <property type="evidence" value="ECO:0007669"/>
    <property type="project" value="UniProtKB-KW"/>
</dbReference>
<evidence type="ECO:0000256" key="14">
    <source>
        <dbReference type="ARBA" id="ARBA00022777"/>
    </source>
</evidence>
<evidence type="ECO:0000256" key="18">
    <source>
        <dbReference type="PIRSR" id="PIRSR000732-1"/>
    </source>
</evidence>
<dbReference type="InterPro" id="IPR006318">
    <property type="entry name" value="PTS_EI-like"/>
</dbReference>
<keyword evidence="12 17" id="KW-0598">Phosphotransferase system</keyword>
<dbReference type="InterPro" id="IPR040442">
    <property type="entry name" value="Pyrv_kinase-like_dom_sf"/>
</dbReference>
<feature type="binding site" evidence="19">
    <location>
        <position position="329"/>
    </location>
    <ligand>
        <name>phosphoenolpyruvate</name>
        <dbReference type="ChEBI" id="CHEBI:58702"/>
    </ligand>
</feature>
<dbReference type="InterPro" id="IPR000121">
    <property type="entry name" value="PEP_util_C"/>
</dbReference>
<feature type="binding site" evidence="20">
    <location>
        <position position="452"/>
    </location>
    <ligand>
        <name>Mg(2+)</name>
        <dbReference type="ChEBI" id="CHEBI:18420"/>
    </ligand>
</feature>
<evidence type="ECO:0000313" key="25">
    <source>
        <dbReference type="EMBL" id="RKD34211.1"/>
    </source>
</evidence>
<evidence type="ECO:0000256" key="10">
    <source>
        <dbReference type="ARBA" id="ARBA00022597"/>
    </source>
</evidence>
<dbReference type="PIRSF" id="PIRSF000732">
    <property type="entry name" value="PTS_enzyme_I"/>
    <property type="match status" value="1"/>
</dbReference>
<comment type="cofactor">
    <cofactor evidence="2 17 20">
        <name>Mg(2+)</name>
        <dbReference type="ChEBI" id="CHEBI:18420"/>
    </cofactor>
</comment>
<keyword evidence="13 17" id="KW-0479">Metal-binding</keyword>
<comment type="caution">
    <text evidence="25">The sequence shown here is derived from an EMBL/GenBank/DDBJ whole genome shotgun (WGS) entry which is preliminary data.</text>
</comment>